<dbReference type="GO" id="GO:0008234">
    <property type="term" value="F:cysteine-type peptidase activity"/>
    <property type="evidence" value="ECO:0007669"/>
    <property type="project" value="InterPro"/>
</dbReference>
<evidence type="ECO:0000259" key="6">
    <source>
        <dbReference type="PROSITE" id="PS50600"/>
    </source>
</evidence>
<organism evidence="7 8">
    <name type="scientific">Triticum aestivum</name>
    <name type="common">Wheat</name>
    <dbReference type="NCBI Taxonomy" id="4565"/>
    <lineage>
        <taxon>Eukaryota</taxon>
        <taxon>Viridiplantae</taxon>
        <taxon>Streptophyta</taxon>
        <taxon>Embryophyta</taxon>
        <taxon>Tracheophyta</taxon>
        <taxon>Spermatophyta</taxon>
        <taxon>Magnoliopsida</taxon>
        <taxon>Liliopsida</taxon>
        <taxon>Poales</taxon>
        <taxon>Poaceae</taxon>
        <taxon>BOP clade</taxon>
        <taxon>Pooideae</taxon>
        <taxon>Triticodae</taxon>
        <taxon>Triticeae</taxon>
        <taxon>Triticinae</taxon>
        <taxon>Triticum</taxon>
    </lineage>
</organism>
<dbReference type="Proteomes" id="UP000280104">
    <property type="component" value="Chromosome II"/>
</dbReference>
<keyword evidence="5" id="KW-1133">Transmembrane helix</keyword>
<evidence type="ECO:0000256" key="3">
    <source>
        <dbReference type="ARBA" id="ARBA00022801"/>
    </source>
</evidence>
<dbReference type="Gene3D" id="3.40.395.10">
    <property type="entry name" value="Adenoviral Proteinase, Chain A"/>
    <property type="match status" value="1"/>
</dbReference>
<accession>A0A7H4LK31</accession>
<dbReference type="InterPro" id="IPR038765">
    <property type="entry name" value="Papain-like_cys_pep_sf"/>
</dbReference>
<dbReference type="PANTHER" id="PTHR36479:SF10">
    <property type="entry name" value="UBIQUITIN-LIKE PROTEASE FAMILY PROFILE DOMAIN-CONTAINING PROTEIN"/>
    <property type="match status" value="1"/>
</dbReference>
<keyword evidence="2" id="KW-0645">Protease</keyword>
<name>A0A7H4LK31_WHEAT</name>
<feature type="region of interest" description="Disordered" evidence="4">
    <location>
        <begin position="330"/>
        <end position="386"/>
    </location>
</feature>
<evidence type="ECO:0000256" key="2">
    <source>
        <dbReference type="ARBA" id="ARBA00022670"/>
    </source>
</evidence>
<evidence type="ECO:0000256" key="1">
    <source>
        <dbReference type="ARBA" id="ARBA00005234"/>
    </source>
</evidence>
<feature type="transmembrane region" description="Helical" evidence="5">
    <location>
        <begin position="33"/>
        <end position="51"/>
    </location>
</feature>
<dbReference type="GO" id="GO:0006508">
    <property type="term" value="P:proteolysis"/>
    <property type="evidence" value="ECO:0007669"/>
    <property type="project" value="UniProtKB-KW"/>
</dbReference>
<keyword evidence="5" id="KW-0472">Membrane</keyword>
<sequence>MDKINEFAWDGHFLAAALKEVKKYQKKREAGKSGFWIGGCLPMFAIIYMDFVDVPRGLVSEHRFNYSLPRASFVCNNDFKLLEEIDKNKLSLDKIEFGKRNLRRLPETPHVSIVSCNEDDCENNNVDGVSGGGNIPEIPTNPVTVGSETGGDVCGSLDEWLQPLPSSQDLEIPPHMHPLYEKHKKLHVAEVKNVMTSFGKIMQSIFCKRVARILVEANSIAATSKVHMSEGVTFDVPASNAARACDTRAPPQTSPTVHMGATTQEAEVEMEAAGTVAALDSLALEFDDGPSCSLFKERTEDFEWFNMDPETARKVMEKEKEKEINGVASPDVQQPLSAGPTLDNSPVLARQSNSSKLPMQYEAPVPCFDTDPKLQKSGETRPPIYDASPIAFTAPVVSSVQQDRLEAELHEPGEKIIEANRGSSAHVKKAVQNTKRKERSSNLYNKKKPKKFAFSVFMGSQLAMDPDLFDHKNCEREFRRACENNHISKSDLLFISVVQKKHWAVVVVNLLHKQFNVFDSVKNATDVNLLHKATTNVIANIKKVASKESSFHFDLDSFEKVTPYHPKQLTHYNCGFYAILFLENLDGVVMKHFDESCIPNLRKRIAADLIKHPNNTLDPADQLKKLLEL</sequence>
<comment type="similarity">
    <text evidence="1">Belongs to the peptidase C48 family.</text>
</comment>
<feature type="compositionally biased region" description="Basic and acidic residues" evidence="4">
    <location>
        <begin position="370"/>
        <end position="379"/>
    </location>
</feature>
<evidence type="ECO:0000313" key="7">
    <source>
        <dbReference type="EMBL" id="SPT18969.1"/>
    </source>
</evidence>
<dbReference type="PANTHER" id="PTHR36479">
    <property type="entry name" value="ULP_PROTEASE DOMAIN-CONTAINING PROTEIN"/>
    <property type="match status" value="1"/>
</dbReference>
<protein>
    <recommendedName>
        <fullName evidence="6">Ubiquitin-like protease family profile domain-containing protein</fullName>
    </recommendedName>
</protein>
<dbReference type="InterPro" id="IPR003653">
    <property type="entry name" value="Peptidase_C48_C"/>
</dbReference>
<dbReference type="SUPFAM" id="SSF54001">
    <property type="entry name" value="Cysteine proteinases"/>
    <property type="match status" value="1"/>
</dbReference>
<proteinExistence type="inferred from homology"/>
<gene>
    <name evidence="7" type="ORF">CAMPLR22A2D_LOCUS3583</name>
</gene>
<evidence type="ECO:0000313" key="8">
    <source>
        <dbReference type="Proteomes" id="UP000280104"/>
    </source>
</evidence>
<dbReference type="PROSITE" id="PS50600">
    <property type="entry name" value="ULP_PROTEASE"/>
    <property type="match status" value="1"/>
</dbReference>
<feature type="domain" description="Ubiquitin-like protease family profile" evidence="6">
    <location>
        <begin position="390"/>
        <end position="585"/>
    </location>
</feature>
<dbReference type="AlphaFoldDB" id="A0A7H4LK31"/>
<reference evidence="7 8" key="1">
    <citation type="submission" date="2018-05" db="EMBL/GenBank/DDBJ databases">
        <authorList>
            <person name="Thind KAUR A."/>
        </authorList>
    </citation>
    <scope>NUCLEOTIDE SEQUENCE [LARGE SCALE GENOMIC DNA]</scope>
</reference>
<dbReference type="EMBL" id="LS480641">
    <property type="protein sequence ID" value="SPT18969.1"/>
    <property type="molecule type" value="Genomic_DNA"/>
</dbReference>
<keyword evidence="3" id="KW-0378">Hydrolase</keyword>
<evidence type="ECO:0000256" key="4">
    <source>
        <dbReference type="SAM" id="MobiDB-lite"/>
    </source>
</evidence>
<dbReference type="Pfam" id="PF02902">
    <property type="entry name" value="Peptidase_C48"/>
    <property type="match status" value="1"/>
</dbReference>
<evidence type="ECO:0000256" key="5">
    <source>
        <dbReference type="SAM" id="Phobius"/>
    </source>
</evidence>
<keyword evidence="5" id="KW-0812">Transmembrane</keyword>